<evidence type="ECO:0000313" key="1">
    <source>
        <dbReference type="EMBL" id="OLP56312.1"/>
    </source>
</evidence>
<sequence>MRPAAASYAASIEPCNPAIGGGGDEVQRFVDLGQTLHAVPDWQTGQVDINREPRHVAIEQIECSSALQREDLLSCDKGVKPYQQRNLGGI</sequence>
<dbReference type="EMBL" id="MKIO01000022">
    <property type="protein sequence ID" value="OLP56312.1"/>
    <property type="molecule type" value="Genomic_DNA"/>
</dbReference>
<gene>
    <name evidence="1" type="ORF">BJF92_15595</name>
</gene>
<organism evidence="1 2">
    <name type="scientific">Xaviernesmea rhizosphaerae</name>
    <dbReference type="NCBI Taxonomy" id="1672749"/>
    <lineage>
        <taxon>Bacteria</taxon>
        <taxon>Pseudomonadati</taxon>
        <taxon>Pseudomonadota</taxon>
        <taxon>Alphaproteobacteria</taxon>
        <taxon>Hyphomicrobiales</taxon>
        <taxon>Rhizobiaceae</taxon>
        <taxon>Rhizobium/Agrobacterium group</taxon>
        <taxon>Xaviernesmea</taxon>
    </lineage>
</organism>
<protein>
    <submittedName>
        <fullName evidence="1">Uncharacterized protein</fullName>
    </submittedName>
</protein>
<comment type="caution">
    <text evidence="1">The sequence shown here is derived from an EMBL/GenBank/DDBJ whole genome shotgun (WGS) entry which is preliminary data.</text>
</comment>
<accession>A0A1Q9ALX4</accession>
<proteinExistence type="predicted"/>
<dbReference type="AlphaFoldDB" id="A0A1Q9ALX4"/>
<reference evidence="1 2" key="1">
    <citation type="submission" date="2016-09" db="EMBL/GenBank/DDBJ databases">
        <title>Rhizobium sp. nov., a novel species isolated from the rice rhizosphere.</title>
        <authorList>
            <person name="Zhao J."/>
            <person name="Zhang X."/>
        </authorList>
    </citation>
    <scope>NUCLEOTIDE SEQUENCE [LARGE SCALE GENOMIC DNA]</scope>
    <source>
        <strain evidence="1 2">MH17</strain>
    </source>
</reference>
<evidence type="ECO:0000313" key="2">
    <source>
        <dbReference type="Proteomes" id="UP000186143"/>
    </source>
</evidence>
<dbReference type="Proteomes" id="UP000186143">
    <property type="component" value="Unassembled WGS sequence"/>
</dbReference>
<name>A0A1Q9ALX4_9HYPH</name>